<evidence type="ECO:0000313" key="4">
    <source>
        <dbReference type="Proteomes" id="UP000000933"/>
    </source>
</evidence>
<keyword evidence="2" id="KW-1133">Transmembrane helix</keyword>
<feature type="transmembrane region" description="Helical" evidence="2">
    <location>
        <begin position="243"/>
        <end position="265"/>
    </location>
</feature>
<evidence type="ECO:0000256" key="2">
    <source>
        <dbReference type="SAM" id="Phobius"/>
    </source>
</evidence>
<dbReference type="EMBL" id="FP565814">
    <property type="protein sequence ID" value="CBH26002.1"/>
    <property type="molecule type" value="Genomic_DNA"/>
</dbReference>
<feature type="region of interest" description="Disordered" evidence="1">
    <location>
        <begin position="269"/>
        <end position="295"/>
    </location>
</feature>
<keyword evidence="2" id="KW-0472">Membrane</keyword>
<feature type="transmembrane region" description="Helical" evidence="2">
    <location>
        <begin position="196"/>
        <end position="214"/>
    </location>
</feature>
<gene>
    <name evidence="3" type="ordered locus">SRM_03081</name>
</gene>
<feature type="transmembrane region" description="Helical" evidence="2">
    <location>
        <begin position="162"/>
        <end position="184"/>
    </location>
</feature>
<feature type="region of interest" description="Disordered" evidence="1">
    <location>
        <begin position="1"/>
        <end position="20"/>
    </location>
</feature>
<dbReference type="HOGENOM" id="CLU_942987_0_0_10"/>
<proteinExistence type="predicted"/>
<evidence type="ECO:0000313" key="3">
    <source>
        <dbReference type="EMBL" id="CBH26002.1"/>
    </source>
</evidence>
<feature type="transmembrane region" description="Helical" evidence="2">
    <location>
        <begin position="85"/>
        <end position="106"/>
    </location>
</feature>
<sequence length="295" mass="31922">MDNGGPRPQRSPPTSIQHSSGGPLFLPFAIGLCRLAPGRKVGGSFAPTKGDWRSGTGRYTYAVSAVYEFRSWPPKGTLKSRGPSFLTYADFAMSATLLLTAFLLSVTPGHAQTAVSDSVTLSAESARALQTALSDVQRALESQAQDTSGTSSPRTGMDRTQVINVLFLVLALSLVFESAMSVLFDWRLFIRYFEGRGVKTPLIITVAFLVFLNYDLDIVAELLRGFPEIQAQNIGRPTLPGQLLTALLIAGGSGGVFRIFTRLGIRSPEERDRKARNERASMKEGTEKPSSDADS</sequence>
<protein>
    <submittedName>
        <fullName evidence="3">Uncharacterized protein</fullName>
    </submittedName>
</protein>
<accession>D5HD97</accession>
<reference evidence="3 4" key="1">
    <citation type="journal article" date="2010" name="ISME J.">
        <title>Fine-scale evolution: genomic, phenotypic and ecological differentiation in two coexisting Salinibacter ruber strains.</title>
        <authorList>
            <person name="Pena A."/>
            <person name="Teeling H."/>
            <person name="Huerta-Cepas J."/>
            <person name="Santos F."/>
            <person name="Yarza P."/>
            <person name="Brito-Echeverria J."/>
            <person name="Lucio M."/>
            <person name="Schmitt-Kopplin P."/>
            <person name="Meseguer I."/>
            <person name="Schenowitz C."/>
            <person name="Dossat C."/>
            <person name="Barbe V."/>
            <person name="Dopazo J."/>
            <person name="Rossello-Mora R."/>
            <person name="Schuler M."/>
            <person name="Glockner F.O."/>
            <person name="Amann R."/>
            <person name="Gabaldon T."/>
            <person name="Anton J."/>
        </authorList>
    </citation>
    <scope>NUCLEOTIDE SEQUENCE [LARGE SCALE GENOMIC DNA]</scope>
    <source>
        <strain evidence="3 4">M8</strain>
    </source>
</reference>
<dbReference type="Proteomes" id="UP000000933">
    <property type="component" value="Chromosome"/>
</dbReference>
<reference evidence="4" key="2">
    <citation type="submission" date="2010-04" db="EMBL/GenBank/DDBJ databases">
        <title>Genome sequence of Salinibacter ruber M8.</title>
        <authorList>
            <consortium name="Genoscope"/>
        </authorList>
    </citation>
    <scope>NUCLEOTIDE SEQUENCE [LARGE SCALE GENOMIC DNA]</scope>
    <source>
        <strain evidence="4">M8</strain>
    </source>
</reference>
<keyword evidence="2" id="KW-0812">Transmembrane</keyword>
<dbReference type="AlphaFoldDB" id="D5HD97"/>
<evidence type="ECO:0000256" key="1">
    <source>
        <dbReference type="SAM" id="MobiDB-lite"/>
    </source>
</evidence>
<organism evidence="3 4">
    <name type="scientific">Salinibacter ruber (strain M8)</name>
    <dbReference type="NCBI Taxonomy" id="761659"/>
    <lineage>
        <taxon>Bacteria</taxon>
        <taxon>Pseudomonadati</taxon>
        <taxon>Rhodothermota</taxon>
        <taxon>Rhodothermia</taxon>
        <taxon>Rhodothermales</taxon>
        <taxon>Salinibacteraceae</taxon>
        <taxon>Salinibacter</taxon>
    </lineage>
</organism>
<dbReference type="KEGG" id="srm:SRM_03081"/>
<name>D5HD97_SALRM</name>